<gene>
    <name evidence="2" type="ORF">FAZ98_04640</name>
</gene>
<proteinExistence type="predicted"/>
<feature type="region of interest" description="Disordered" evidence="1">
    <location>
        <begin position="1"/>
        <end position="27"/>
    </location>
</feature>
<dbReference type="Proteomes" id="UP000433577">
    <property type="component" value="Chromosome 1"/>
</dbReference>
<dbReference type="EMBL" id="CP046913">
    <property type="protein sequence ID" value="QGZ61077.1"/>
    <property type="molecule type" value="Genomic_DNA"/>
</dbReference>
<feature type="compositionally biased region" description="Basic and acidic residues" evidence="1">
    <location>
        <begin position="15"/>
        <end position="27"/>
    </location>
</feature>
<evidence type="ECO:0000256" key="1">
    <source>
        <dbReference type="SAM" id="MobiDB-lite"/>
    </source>
</evidence>
<name>A0A7Z2GFZ2_9BURK</name>
<feature type="compositionally biased region" description="Polar residues" evidence="1">
    <location>
        <begin position="1"/>
        <end position="12"/>
    </location>
</feature>
<keyword evidence="3" id="KW-1185">Reference proteome</keyword>
<dbReference type="AlphaFoldDB" id="A0A7Z2GFZ2"/>
<accession>A0A7Z2GFZ2</accession>
<evidence type="ECO:0000313" key="2">
    <source>
        <dbReference type="EMBL" id="QGZ61077.1"/>
    </source>
</evidence>
<reference evidence="2 3" key="1">
    <citation type="submission" date="2019-12" db="EMBL/GenBank/DDBJ databases">
        <title>Paraburkholderia acidiphila 7Q-K02 sp. nov and Paraburkholderia acidisoli DHF22 sp. nov., two strains isolated from forest soil.</title>
        <authorList>
            <person name="Gao Z."/>
            <person name="Qiu L."/>
        </authorList>
    </citation>
    <scope>NUCLEOTIDE SEQUENCE [LARGE SCALE GENOMIC DNA]</scope>
    <source>
        <strain evidence="2 3">DHF22</strain>
    </source>
</reference>
<organism evidence="2 3">
    <name type="scientific">Paraburkholderia acidisoli</name>
    <dbReference type="NCBI Taxonomy" id="2571748"/>
    <lineage>
        <taxon>Bacteria</taxon>
        <taxon>Pseudomonadati</taxon>
        <taxon>Pseudomonadota</taxon>
        <taxon>Betaproteobacteria</taxon>
        <taxon>Burkholderiales</taxon>
        <taxon>Burkholderiaceae</taxon>
        <taxon>Paraburkholderia</taxon>
    </lineage>
</organism>
<evidence type="ECO:0000313" key="3">
    <source>
        <dbReference type="Proteomes" id="UP000433577"/>
    </source>
</evidence>
<feature type="region of interest" description="Disordered" evidence="1">
    <location>
        <begin position="91"/>
        <end position="114"/>
    </location>
</feature>
<dbReference type="KEGG" id="pacs:FAZ98_04640"/>
<sequence length="269" mass="30556">MLASTASDTVTLAPSRKDTGVDRQTDKSVDYIERKQHMVPRRQIDESLCEQSNTVLTTPATSLIGVIFIRTLQEKFRVKIARMGSQITAAMGARARPRRQERHKASLLPQNQHEVRERRICHHHRTGVVSPMQVTFNATLSKFQLPGILRFIEFAHGAAMTFSEAWLEAGDDDEFAAMIKHMPRHGLLPTLTGRRWISHIRSWAKVEGLQIVYPDHNVVRVSASGLKLKEFLDETLALDGMHHVGDAPNDLIWSRCRPDRMYVIAADEY</sequence>
<dbReference type="RefSeq" id="WP_158949221.1">
    <property type="nucleotide sequence ID" value="NZ_CP046913.1"/>
</dbReference>
<protein>
    <submittedName>
        <fullName evidence="2">Uncharacterized protein</fullName>
    </submittedName>
</protein>